<dbReference type="Proteomes" id="UP000295217">
    <property type="component" value="Unassembled WGS sequence"/>
</dbReference>
<protein>
    <submittedName>
        <fullName evidence="1">DUF3140 domain-containing protein</fullName>
    </submittedName>
</protein>
<organism evidence="1 2">
    <name type="scientific">Jiangella aurantiaca</name>
    <dbReference type="NCBI Taxonomy" id="2530373"/>
    <lineage>
        <taxon>Bacteria</taxon>
        <taxon>Bacillati</taxon>
        <taxon>Actinomycetota</taxon>
        <taxon>Actinomycetes</taxon>
        <taxon>Jiangellales</taxon>
        <taxon>Jiangellaceae</taxon>
        <taxon>Jiangella</taxon>
    </lineage>
</organism>
<sequence>MDLPWSVPRRGRAARCLRRPRLGSRHVRDQRLEVLVTNYTPVEVEEIWDRFHQVVNMTSRELTDWVGVQPELDGPLPGDEPAAPLGTAVIEILGKRRVDLTDEDLDAMARVIEVVESETDGLTQDEILADERRRHRLMTVGHDPYRTG</sequence>
<dbReference type="AlphaFoldDB" id="A0A4R5A5C5"/>
<comment type="caution">
    <text evidence="1">The sequence shown here is derived from an EMBL/GenBank/DDBJ whole genome shotgun (WGS) entry which is preliminary data.</text>
</comment>
<dbReference type="Pfam" id="PF11338">
    <property type="entry name" value="DUF3140"/>
    <property type="match status" value="1"/>
</dbReference>
<evidence type="ECO:0000313" key="2">
    <source>
        <dbReference type="Proteomes" id="UP000295217"/>
    </source>
</evidence>
<name>A0A4R5A5C5_9ACTN</name>
<gene>
    <name evidence="1" type="ORF">E1262_22815</name>
</gene>
<keyword evidence="2" id="KW-1185">Reference proteome</keyword>
<dbReference type="PANTHER" id="PTHR40630">
    <property type="entry name" value="POSSIBLE DNA-BINDING PROTEIN"/>
    <property type="match status" value="1"/>
</dbReference>
<dbReference type="EMBL" id="SMLB01000042">
    <property type="protein sequence ID" value="TDD66230.1"/>
    <property type="molecule type" value="Genomic_DNA"/>
</dbReference>
<evidence type="ECO:0000313" key="1">
    <source>
        <dbReference type="EMBL" id="TDD66230.1"/>
    </source>
</evidence>
<dbReference type="OrthoDB" id="513524at2"/>
<proteinExistence type="predicted"/>
<dbReference type="InterPro" id="IPR021487">
    <property type="entry name" value="DUF3140"/>
</dbReference>
<accession>A0A4R5A5C5</accession>
<dbReference type="PANTHER" id="PTHR40630:SF1">
    <property type="entry name" value="DNA-BINDING PROTEIN"/>
    <property type="match status" value="1"/>
</dbReference>
<reference evidence="1 2" key="1">
    <citation type="submission" date="2019-02" db="EMBL/GenBank/DDBJ databases">
        <title>Draft genome sequences of novel Actinobacteria.</title>
        <authorList>
            <person name="Sahin N."/>
            <person name="Ay H."/>
            <person name="Saygin H."/>
        </authorList>
    </citation>
    <scope>NUCLEOTIDE SEQUENCE [LARGE SCALE GENOMIC DNA]</scope>
    <source>
        <strain evidence="1 2">8K307</strain>
    </source>
</reference>